<keyword evidence="3" id="KW-1185">Reference proteome</keyword>
<dbReference type="OrthoDB" id="150644at2759"/>
<proteinExistence type="predicted"/>
<organism evidence="2 3">
    <name type="scientific">Aphanomyces stellatus</name>
    <dbReference type="NCBI Taxonomy" id="120398"/>
    <lineage>
        <taxon>Eukaryota</taxon>
        <taxon>Sar</taxon>
        <taxon>Stramenopiles</taxon>
        <taxon>Oomycota</taxon>
        <taxon>Saprolegniomycetes</taxon>
        <taxon>Saprolegniales</taxon>
        <taxon>Verrucalvaceae</taxon>
        <taxon>Aphanomyces</taxon>
    </lineage>
</organism>
<protein>
    <submittedName>
        <fullName evidence="2">Aste57867_18451 protein</fullName>
    </submittedName>
</protein>
<gene>
    <name evidence="2" type="primary">Aste57867_18451</name>
    <name evidence="1" type="ORF">As57867_018389</name>
    <name evidence="2" type="ORF">ASTE57867_18451</name>
</gene>
<evidence type="ECO:0000313" key="2">
    <source>
        <dbReference type="EMBL" id="VFT95187.1"/>
    </source>
</evidence>
<name>A0A485LBR4_9STRA</name>
<dbReference type="EMBL" id="VJMH01006392">
    <property type="protein sequence ID" value="KAF0690126.1"/>
    <property type="molecule type" value="Genomic_DNA"/>
</dbReference>
<evidence type="ECO:0000313" key="1">
    <source>
        <dbReference type="EMBL" id="KAF0690126.1"/>
    </source>
</evidence>
<reference evidence="2 3" key="1">
    <citation type="submission" date="2019-03" db="EMBL/GenBank/DDBJ databases">
        <authorList>
            <person name="Gaulin E."/>
            <person name="Dumas B."/>
        </authorList>
    </citation>
    <scope>NUCLEOTIDE SEQUENCE [LARGE SCALE GENOMIC DNA]</scope>
    <source>
        <strain evidence="2">CBS 568.67</strain>
    </source>
</reference>
<reference evidence="1" key="2">
    <citation type="submission" date="2019-06" db="EMBL/GenBank/DDBJ databases">
        <title>Genomics analysis of Aphanomyces spp. identifies a new class of oomycete effector associated with host adaptation.</title>
        <authorList>
            <person name="Gaulin E."/>
        </authorList>
    </citation>
    <scope>NUCLEOTIDE SEQUENCE</scope>
    <source>
        <strain evidence="1">CBS 578.67</strain>
    </source>
</reference>
<dbReference type="EMBL" id="CAADRA010006413">
    <property type="protein sequence ID" value="VFT95187.1"/>
    <property type="molecule type" value="Genomic_DNA"/>
</dbReference>
<dbReference type="AlphaFoldDB" id="A0A485LBR4"/>
<accession>A0A485LBR4</accession>
<sequence length="230" mass="25877">MQRFGLVRAAASRCGRRFISTDDAMLKKGKAKKHLFEKAMTNAPLKPTSISESDEVEALRLKGEASATPLFFSDAELDAEYGKFQSVMDGDDDSIEESDYAPVRGRIENELIMADKTWPLTSGTDLFMDLIQVPKDGGLNDKERALVNAEAFRRMGYTSVWDVQLPEMSVEIPEDDPDYAAMAIMKQSLMNNGRIKMADKDEIMTMLIDEITRMRNDKTDLIPGLDLDEY</sequence>
<evidence type="ECO:0000313" key="3">
    <source>
        <dbReference type="Proteomes" id="UP000332933"/>
    </source>
</evidence>
<dbReference type="Proteomes" id="UP000332933">
    <property type="component" value="Unassembled WGS sequence"/>
</dbReference>